<keyword evidence="7 13" id="KW-0479">Metal-binding</keyword>
<dbReference type="NCBIfam" id="TIGR01267">
    <property type="entry name" value="Phe4hydrox_mono"/>
    <property type="match status" value="1"/>
</dbReference>
<feature type="binding site" evidence="13">
    <location>
        <position position="143"/>
    </location>
    <ligand>
        <name>Fe cation</name>
        <dbReference type="ChEBI" id="CHEBI:24875"/>
    </ligand>
</feature>
<evidence type="ECO:0000256" key="6">
    <source>
        <dbReference type="ARBA" id="ARBA00020276"/>
    </source>
</evidence>
<dbReference type="PANTHER" id="PTHR11473:SF24">
    <property type="entry name" value="PHENYLALANINE-4-HYDROXYLASE"/>
    <property type="match status" value="1"/>
</dbReference>
<dbReference type="NCBIfam" id="NF008877">
    <property type="entry name" value="PRK11913.1-2"/>
    <property type="match status" value="1"/>
</dbReference>
<evidence type="ECO:0000256" key="4">
    <source>
        <dbReference type="ARBA" id="ARBA00009712"/>
    </source>
</evidence>
<reference evidence="16 17" key="1">
    <citation type="submission" date="2018-03" db="EMBL/GenBank/DDBJ databases">
        <title>The draft genome of Mesorhizobium sp. 6GN-30.</title>
        <authorList>
            <person name="Liu L."/>
            <person name="Li L."/>
            <person name="Wang T."/>
            <person name="Zhang X."/>
            <person name="Liang L."/>
        </authorList>
    </citation>
    <scope>NUCLEOTIDE SEQUENCE [LARGE SCALE GENOMIC DNA]</scope>
    <source>
        <strain evidence="16 17">6GN30</strain>
    </source>
</reference>
<feature type="domain" description="Biopterin-dependent aromatic amino acid hydroxylase family profile" evidence="15">
    <location>
        <begin position="1"/>
        <end position="302"/>
    </location>
</feature>
<keyword evidence="10 16" id="KW-0503">Monooxygenase</keyword>
<proteinExistence type="inferred from homology"/>
<dbReference type="Proteomes" id="UP000241229">
    <property type="component" value="Unassembled WGS sequence"/>
</dbReference>
<evidence type="ECO:0000259" key="15">
    <source>
        <dbReference type="PROSITE" id="PS51410"/>
    </source>
</evidence>
<dbReference type="GO" id="GO:0006559">
    <property type="term" value="P:L-phenylalanine catabolic process"/>
    <property type="evidence" value="ECO:0007669"/>
    <property type="project" value="UniProtKB-UniPathway"/>
</dbReference>
<dbReference type="GO" id="GO:0005506">
    <property type="term" value="F:iron ion binding"/>
    <property type="evidence" value="ECO:0007669"/>
    <property type="project" value="InterPro"/>
</dbReference>
<dbReference type="GO" id="GO:0004505">
    <property type="term" value="F:phenylalanine 4-monooxygenase activity"/>
    <property type="evidence" value="ECO:0007669"/>
    <property type="project" value="UniProtKB-EC"/>
</dbReference>
<evidence type="ECO:0000256" key="7">
    <source>
        <dbReference type="ARBA" id="ARBA00022723"/>
    </source>
</evidence>
<dbReference type="PROSITE" id="PS00367">
    <property type="entry name" value="BH4_AAA_HYDROXYL_1"/>
    <property type="match status" value="1"/>
</dbReference>
<evidence type="ECO:0000313" key="17">
    <source>
        <dbReference type="Proteomes" id="UP000241229"/>
    </source>
</evidence>
<feature type="region of interest" description="Disordered" evidence="14">
    <location>
        <begin position="1"/>
        <end position="23"/>
    </location>
</feature>
<feature type="binding site" evidence="13">
    <location>
        <position position="184"/>
    </location>
    <ligand>
        <name>Fe cation</name>
        <dbReference type="ChEBI" id="CHEBI:24875"/>
    </ligand>
</feature>
<comment type="similarity">
    <text evidence="4">Belongs to the biopterin-dependent aromatic amino acid hydroxylase family.</text>
</comment>
<organism evidence="16 17">
    <name type="scientific">Kumtagia ephedrae</name>
    <dbReference type="NCBI Taxonomy" id="2116701"/>
    <lineage>
        <taxon>Bacteria</taxon>
        <taxon>Pseudomonadati</taxon>
        <taxon>Pseudomonadota</taxon>
        <taxon>Alphaproteobacteria</taxon>
        <taxon>Hyphomicrobiales</taxon>
        <taxon>Phyllobacteriaceae</taxon>
        <taxon>Kumtagia</taxon>
    </lineage>
</organism>
<evidence type="ECO:0000256" key="5">
    <source>
        <dbReference type="ARBA" id="ARBA00011995"/>
    </source>
</evidence>
<protein>
    <recommendedName>
        <fullName evidence="6">Phenylalanine-4-hydroxylase</fullName>
        <ecNumber evidence="5">1.14.16.1</ecNumber>
    </recommendedName>
    <alternativeName>
        <fullName evidence="12">Phe-4-monooxygenase</fullName>
    </alternativeName>
</protein>
<comment type="pathway">
    <text evidence="3">Amino-acid degradation; L-phenylalanine degradation; acetoacetate and fumarate from L-phenylalanine: step 1/6.</text>
</comment>
<keyword evidence="9 13" id="KW-0408">Iron</keyword>
<dbReference type="AlphaFoldDB" id="A0A2P7STL1"/>
<dbReference type="InterPro" id="IPR005960">
    <property type="entry name" value="Phe-4-hydroxylase_mono"/>
</dbReference>
<evidence type="ECO:0000256" key="14">
    <source>
        <dbReference type="SAM" id="MobiDB-lite"/>
    </source>
</evidence>
<dbReference type="RefSeq" id="WP_106770323.1">
    <property type="nucleotide sequence ID" value="NZ_PXYK01000001.1"/>
</dbReference>
<evidence type="ECO:0000256" key="13">
    <source>
        <dbReference type="PIRSR" id="PIRSR601273-2"/>
    </source>
</evidence>
<evidence type="ECO:0000256" key="2">
    <source>
        <dbReference type="ARBA" id="ARBA00001954"/>
    </source>
</evidence>
<dbReference type="InterPro" id="IPR036329">
    <property type="entry name" value="Aro-AA_hydroxylase_C_sf"/>
</dbReference>
<evidence type="ECO:0000256" key="8">
    <source>
        <dbReference type="ARBA" id="ARBA00023002"/>
    </source>
</evidence>
<dbReference type="CDD" id="cd03348">
    <property type="entry name" value="pro_PheOH"/>
    <property type="match status" value="1"/>
</dbReference>
<dbReference type="InterPro" id="IPR018301">
    <property type="entry name" value="ArAA_hydroxylase_Fe/CU_BS"/>
</dbReference>
<dbReference type="InterPro" id="IPR001273">
    <property type="entry name" value="ArAA_hydroxylase"/>
</dbReference>
<comment type="caution">
    <text evidence="16">The sequence shown here is derived from an EMBL/GenBank/DDBJ whole genome shotgun (WGS) entry which is preliminary data.</text>
</comment>
<dbReference type="OrthoDB" id="9780502at2"/>
<dbReference type="PROSITE" id="PS51410">
    <property type="entry name" value="BH4_AAA_HYDROXYL_2"/>
    <property type="match status" value="1"/>
</dbReference>
<keyword evidence="8" id="KW-0560">Oxidoreductase</keyword>
<dbReference type="SUPFAM" id="SSF56534">
    <property type="entry name" value="Aromatic aminoacid monoxygenases, catalytic and oligomerization domains"/>
    <property type="match status" value="1"/>
</dbReference>
<feature type="compositionally biased region" description="Basic and acidic residues" evidence="14">
    <location>
        <begin position="10"/>
        <end position="23"/>
    </location>
</feature>
<evidence type="ECO:0000256" key="12">
    <source>
        <dbReference type="ARBA" id="ARBA00029922"/>
    </source>
</evidence>
<dbReference type="Pfam" id="PF00351">
    <property type="entry name" value="Biopterin_H"/>
    <property type="match status" value="1"/>
</dbReference>
<evidence type="ECO:0000256" key="10">
    <source>
        <dbReference type="ARBA" id="ARBA00023033"/>
    </source>
</evidence>
<dbReference type="PRINTS" id="PR00372">
    <property type="entry name" value="FYWHYDRXLASE"/>
</dbReference>
<feature type="binding site" evidence="13">
    <location>
        <position position="138"/>
    </location>
    <ligand>
        <name>Fe cation</name>
        <dbReference type="ChEBI" id="CHEBI:24875"/>
    </ligand>
</feature>
<comment type="catalytic activity">
    <reaction evidence="1">
        <text>(6R)-L-erythro-5,6,7,8-tetrahydrobiopterin + L-phenylalanine + O2 = (4aS,6R)-4a-hydroxy-L-erythro-5,6,7,8-tetrahydrobiopterin + L-tyrosine</text>
        <dbReference type="Rhea" id="RHEA:20273"/>
        <dbReference type="ChEBI" id="CHEBI:15379"/>
        <dbReference type="ChEBI" id="CHEBI:15642"/>
        <dbReference type="ChEBI" id="CHEBI:58095"/>
        <dbReference type="ChEBI" id="CHEBI:58315"/>
        <dbReference type="ChEBI" id="CHEBI:59560"/>
        <dbReference type="EC" id="1.14.16.1"/>
    </reaction>
</comment>
<evidence type="ECO:0000313" key="16">
    <source>
        <dbReference type="EMBL" id="PSJ65781.1"/>
    </source>
</evidence>
<dbReference type="InterPro" id="IPR036951">
    <property type="entry name" value="ArAA_hydroxylase_sf"/>
</dbReference>
<accession>A0A2P7STL1</accession>
<dbReference type="Gene3D" id="1.10.800.10">
    <property type="entry name" value="Aromatic amino acid hydroxylase"/>
    <property type="match status" value="1"/>
</dbReference>
<dbReference type="InterPro" id="IPR019774">
    <property type="entry name" value="Aromatic-AA_hydroxylase_C"/>
</dbReference>
<dbReference type="EC" id="1.14.16.1" evidence="5"/>
<dbReference type="PANTHER" id="PTHR11473">
    <property type="entry name" value="AROMATIC AMINO ACID HYDROXYLASE"/>
    <property type="match status" value="1"/>
</dbReference>
<name>A0A2P7STL1_9HYPH</name>
<keyword evidence="17" id="KW-1185">Reference proteome</keyword>
<sequence length="302" mass="34655">MATQNSARAETPKPKNRYKDARRNADWTIDQDWQSYSADEHDRWDRLFARTLKVLQGRACREYLDAVKTLRLSESGVPNMERLSDRLEKITGWRIAPVTDLVPDDIFFDHLANRRFPAGAFIRSEKEMEYLEEPDIFHDIFGHVPLLANPLYADFIQAYGKGGQRALKLGRLKNLARLYWYTVEFGLVREAGGLKIFGAGIMSSTAESVFSLDDPSPHRIGFDLERVMRTNYIIDDFQKVYFVIDSFEQLVRDCTEDFGPLYERLGSGPTYEPDELAAGDRVIHHGTLDYFRGRQAKATANG</sequence>
<evidence type="ECO:0000256" key="1">
    <source>
        <dbReference type="ARBA" id="ARBA00001060"/>
    </source>
</evidence>
<dbReference type="SMR" id="A0A2P7STL1"/>
<evidence type="ECO:0000256" key="3">
    <source>
        <dbReference type="ARBA" id="ARBA00005088"/>
    </source>
</evidence>
<comment type="cofactor">
    <cofactor evidence="2 13">
        <name>Fe(2+)</name>
        <dbReference type="ChEBI" id="CHEBI:29033"/>
    </cofactor>
</comment>
<gene>
    <name evidence="16" type="ORF">C7I84_01275</name>
</gene>
<evidence type="ECO:0000256" key="9">
    <source>
        <dbReference type="ARBA" id="ARBA00023004"/>
    </source>
</evidence>
<dbReference type="EMBL" id="PXYK01000001">
    <property type="protein sequence ID" value="PSJ65781.1"/>
    <property type="molecule type" value="Genomic_DNA"/>
</dbReference>
<dbReference type="UniPathway" id="UPA00139">
    <property type="reaction ID" value="UER00337"/>
</dbReference>
<evidence type="ECO:0000256" key="11">
    <source>
        <dbReference type="ARBA" id="ARBA00023232"/>
    </source>
</evidence>
<keyword evidence="11" id="KW-0585">Phenylalanine catabolism</keyword>